<name>A0A368QEN1_SETIT</name>
<protein>
    <submittedName>
        <fullName evidence="2">Uncharacterized protein</fullName>
    </submittedName>
</protein>
<sequence>MQGIEKGGKVLFLHRFLILVAKVWRVLELSERRRFPSRLGQVHDEPVC</sequence>
<feature type="signal peptide" evidence="1">
    <location>
        <begin position="1"/>
        <end position="28"/>
    </location>
</feature>
<keyword evidence="1" id="KW-0732">Signal</keyword>
<proteinExistence type="predicted"/>
<accession>A0A368QEN1</accession>
<gene>
    <name evidence="2" type="ORF">SETIT_3G129900v2</name>
</gene>
<dbReference type="EMBL" id="CM003530">
    <property type="protein sequence ID" value="RCV16333.1"/>
    <property type="molecule type" value="Genomic_DNA"/>
</dbReference>
<evidence type="ECO:0000256" key="1">
    <source>
        <dbReference type="SAM" id="SignalP"/>
    </source>
</evidence>
<organism evidence="2">
    <name type="scientific">Setaria italica</name>
    <name type="common">Foxtail millet</name>
    <name type="synonym">Panicum italicum</name>
    <dbReference type="NCBI Taxonomy" id="4555"/>
    <lineage>
        <taxon>Eukaryota</taxon>
        <taxon>Viridiplantae</taxon>
        <taxon>Streptophyta</taxon>
        <taxon>Embryophyta</taxon>
        <taxon>Tracheophyta</taxon>
        <taxon>Spermatophyta</taxon>
        <taxon>Magnoliopsida</taxon>
        <taxon>Liliopsida</taxon>
        <taxon>Poales</taxon>
        <taxon>Poaceae</taxon>
        <taxon>PACMAD clade</taxon>
        <taxon>Panicoideae</taxon>
        <taxon>Panicodae</taxon>
        <taxon>Paniceae</taxon>
        <taxon>Cenchrinae</taxon>
        <taxon>Setaria</taxon>
    </lineage>
</organism>
<feature type="chain" id="PRO_5016702874" evidence="1">
    <location>
        <begin position="29"/>
        <end position="48"/>
    </location>
</feature>
<reference evidence="2" key="1">
    <citation type="journal article" date="2012" name="Nat. Biotechnol.">
        <title>Reference genome sequence of the model plant Setaria.</title>
        <authorList>
            <person name="Bennetzen J.L."/>
            <person name="Schmutz J."/>
            <person name="Wang H."/>
            <person name="Percifield R."/>
            <person name="Hawkins J."/>
            <person name="Pontaroli A.C."/>
            <person name="Estep M."/>
            <person name="Feng L."/>
            <person name="Vaughn J.N."/>
            <person name="Grimwood J."/>
            <person name="Jenkins J."/>
            <person name="Barry K."/>
            <person name="Lindquist E."/>
            <person name="Hellsten U."/>
            <person name="Deshpande S."/>
            <person name="Wang X."/>
            <person name="Wu X."/>
            <person name="Mitros T."/>
            <person name="Triplett J."/>
            <person name="Yang X."/>
            <person name="Ye C.Y."/>
            <person name="Mauro-Herrera M."/>
            <person name="Wang L."/>
            <person name="Li P."/>
            <person name="Sharma M."/>
            <person name="Sharma R."/>
            <person name="Ronald P.C."/>
            <person name="Panaud O."/>
            <person name="Kellogg E.A."/>
            <person name="Brutnell T.P."/>
            <person name="Doust A.N."/>
            <person name="Tuskan G.A."/>
            <person name="Rokhsar D."/>
            <person name="Devos K.M."/>
        </authorList>
    </citation>
    <scope>NUCLEOTIDE SEQUENCE [LARGE SCALE GENOMIC DNA]</scope>
    <source>
        <strain evidence="2">Yugu1</strain>
    </source>
</reference>
<evidence type="ECO:0000313" key="2">
    <source>
        <dbReference type="EMBL" id="RCV16333.1"/>
    </source>
</evidence>
<dbReference type="AlphaFoldDB" id="A0A368QEN1"/>
<reference evidence="2" key="2">
    <citation type="submission" date="2015-07" db="EMBL/GenBank/DDBJ databases">
        <authorList>
            <person name="Noorani M."/>
        </authorList>
    </citation>
    <scope>NUCLEOTIDE SEQUENCE</scope>
    <source>
        <strain evidence="2">Yugu1</strain>
    </source>
</reference>